<evidence type="ECO:0000313" key="4">
    <source>
        <dbReference type="Proteomes" id="UP000555828"/>
    </source>
</evidence>
<dbReference type="Proteomes" id="UP000555828">
    <property type="component" value="Unassembled WGS sequence"/>
</dbReference>
<dbReference type="NCBIfam" id="TIGR01552">
    <property type="entry name" value="phd_fam"/>
    <property type="match status" value="1"/>
</dbReference>
<accession>A0A841GHN2</accession>
<dbReference type="AlphaFoldDB" id="A0A841GHN2"/>
<comment type="function">
    <text evidence="2">Antitoxin component of a type II toxin-antitoxin (TA) system.</text>
</comment>
<dbReference type="PANTHER" id="PTHR33713">
    <property type="entry name" value="ANTITOXIN YAFN-RELATED"/>
    <property type="match status" value="1"/>
</dbReference>
<protein>
    <recommendedName>
        <fullName evidence="2">Antitoxin</fullName>
    </recommendedName>
</protein>
<comment type="similarity">
    <text evidence="1 2">Belongs to the phD/YefM antitoxin family.</text>
</comment>
<comment type="caution">
    <text evidence="3">The sequence shown here is derived from an EMBL/GenBank/DDBJ whole genome shotgun (WGS) entry which is preliminary data.</text>
</comment>
<proteinExistence type="inferred from homology"/>
<dbReference type="RefSeq" id="WP_184618615.1">
    <property type="nucleotide sequence ID" value="NZ_JACHEX010000001.1"/>
</dbReference>
<gene>
    <name evidence="3" type="ORF">HNP65_000289</name>
</gene>
<dbReference type="Gene3D" id="3.40.1620.10">
    <property type="entry name" value="YefM-like domain"/>
    <property type="match status" value="1"/>
</dbReference>
<evidence type="ECO:0000256" key="2">
    <source>
        <dbReference type="RuleBase" id="RU362080"/>
    </source>
</evidence>
<dbReference type="PANTHER" id="PTHR33713:SF10">
    <property type="entry name" value="ANTITOXIN YAFN"/>
    <property type="match status" value="1"/>
</dbReference>
<dbReference type="InterPro" id="IPR036165">
    <property type="entry name" value="YefM-like_sf"/>
</dbReference>
<dbReference type="InterPro" id="IPR051405">
    <property type="entry name" value="phD/YefM_antitoxin"/>
</dbReference>
<dbReference type="SUPFAM" id="SSF143120">
    <property type="entry name" value="YefM-like"/>
    <property type="match status" value="1"/>
</dbReference>
<evidence type="ECO:0000256" key="1">
    <source>
        <dbReference type="ARBA" id="ARBA00009981"/>
    </source>
</evidence>
<keyword evidence="4" id="KW-1185">Reference proteome</keyword>
<evidence type="ECO:0000313" key="3">
    <source>
        <dbReference type="EMBL" id="MBB6061867.1"/>
    </source>
</evidence>
<organism evidence="3 4">
    <name type="scientific">Thermosipho japonicus</name>
    <dbReference type="NCBI Taxonomy" id="90323"/>
    <lineage>
        <taxon>Bacteria</taxon>
        <taxon>Thermotogati</taxon>
        <taxon>Thermotogota</taxon>
        <taxon>Thermotogae</taxon>
        <taxon>Thermotogales</taxon>
        <taxon>Fervidobacteriaceae</taxon>
        <taxon>Thermosipho</taxon>
    </lineage>
</organism>
<dbReference type="InterPro" id="IPR006442">
    <property type="entry name" value="Antitoxin_Phd/YefM"/>
</dbReference>
<dbReference type="EMBL" id="JACHEX010000001">
    <property type="protein sequence ID" value="MBB6061867.1"/>
    <property type="molecule type" value="Genomic_DNA"/>
</dbReference>
<reference evidence="3 4" key="1">
    <citation type="submission" date="2020-08" db="EMBL/GenBank/DDBJ databases">
        <title>Genomic Encyclopedia of Type Strains, Phase IV (KMG-IV): sequencing the most valuable type-strain genomes for metagenomic binning, comparative biology and taxonomic classification.</title>
        <authorList>
            <person name="Goeker M."/>
        </authorList>
    </citation>
    <scope>NUCLEOTIDE SEQUENCE [LARGE SCALE GENOMIC DNA]</scope>
    <source>
        <strain evidence="3 4">DSM 13481</strain>
    </source>
</reference>
<name>A0A841GHN2_9BACT</name>
<sequence>MNLKNKNVYYSIAEAKAKFSKVIDESRENNVIITKNGKPVSVIIDFDKFEKIVNFLENVWELYLLEIGDPSKFKDLNINDLFSDND</sequence>
<dbReference type="Pfam" id="PF02604">
    <property type="entry name" value="PhdYeFM_antitox"/>
    <property type="match status" value="1"/>
</dbReference>